<evidence type="ECO:0000256" key="7">
    <source>
        <dbReference type="RuleBase" id="RU368085"/>
    </source>
</evidence>
<dbReference type="GO" id="GO:1902983">
    <property type="term" value="P:DNA strand elongation involved in mitotic DNA replication"/>
    <property type="evidence" value="ECO:0007669"/>
    <property type="project" value="TreeGrafter"/>
</dbReference>
<evidence type="ECO:0000256" key="4">
    <source>
        <dbReference type="ARBA" id="ARBA00015143"/>
    </source>
</evidence>
<protein>
    <recommendedName>
        <fullName evidence="4 7">DNA replication complex GINS protein PSF1</fullName>
    </recommendedName>
</protein>
<comment type="function">
    <text evidence="7">Required for correct functioning of the GINS complex, a complex that plays an essential role in the initiation of DNA replication, and progression of DNA replication forks. GINS complex seems to bind preferentially to single-stranded DNA.</text>
</comment>
<evidence type="ECO:0000256" key="3">
    <source>
        <dbReference type="ARBA" id="ARBA00006677"/>
    </source>
</evidence>
<dbReference type="EMBL" id="CP134184">
    <property type="protein sequence ID" value="WPA96190.1"/>
    <property type="molecule type" value="Genomic_DNA"/>
</dbReference>
<evidence type="ECO:0000259" key="10">
    <source>
        <dbReference type="Pfam" id="PF24997"/>
    </source>
</evidence>
<evidence type="ECO:0000313" key="13">
    <source>
        <dbReference type="Proteomes" id="UP000230605"/>
    </source>
</evidence>
<comment type="subunit">
    <text evidence="7">Component of the GINS complex.</text>
</comment>
<dbReference type="Proteomes" id="UP000230605">
    <property type="component" value="Chromosome 1"/>
</dbReference>
<evidence type="ECO:0000256" key="5">
    <source>
        <dbReference type="ARBA" id="ARBA00022705"/>
    </source>
</evidence>
<dbReference type="SUPFAM" id="SSF158573">
    <property type="entry name" value="GINS helical bundle-like"/>
    <property type="match status" value="1"/>
</dbReference>
<evidence type="ECO:0000313" key="11">
    <source>
        <dbReference type="EMBL" id="PIB02024.1"/>
    </source>
</evidence>
<dbReference type="CDD" id="cd11710">
    <property type="entry name" value="GINS_A_psf1"/>
    <property type="match status" value="1"/>
</dbReference>
<evidence type="ECO:0000256" key="6">
    <source>
        <dbReference type="ARBA" id="ARBA00023242"/>
    </source>
</evidence>
<evidence type="ECO:0000256" key="1">
    <source>
        <dbReference type="ARBA" id="ARBA00002340"/>
    </source>
</evidence>
<dbReference type="InterPro" id="IPR005339">
    <property type="entry name" value="GINS_Psf1"/>
</dbReference>
<keyword evidence="6 7" id="KW-0539">Nucleus</keyword>
<evidence type="ECO:0000313" key="12">
    <source>
        <dbReference type="EMBL" id="WPA96190.1"/>
    </source>
</evidence>
<reference evidence="12 14" key="2">
    <citation type="submission" date="2023-09" db="EMBL/GenBank/DDBJ databases">
        <title>Complete-Gapless Cercospora beticola genome.</title>
        <authorList>
            <person name="Wyatt N.A."/>
            <person name="Spanner R.E."/>
            <person name="Bolton M.D."/>
        </authorList>
    </citation>
    <scope>NUCLEOTIDE SEQUENCE [LARGE SCALE GENOMIC DNA]</scope>
    <source>
        <strain evidence="12">Cb09-40</strain>
    </source>
</reference>
<feature type="domain" description="GINS subunit" evidence="9">
    <location>
        <begin position="72"/>
        <end position="184"/>
    </location>
</feature>
<dbReference type="OrthoDB" id="10252587at2759"/>
<comment type="subcellular location">
    <subcellularLocation>
        <location evidence="2 7">Nucleus</location>
    </subcellularLocation>
</comment>
<dbReference type="CDD" id="cd21696">
    <property type="entry name" value="GINS_B_Psf1"/>
    <property type="match status" value="1"/>
</dbReference>
<sequence>MYAEQGAKLAVDAKRTENLPHLPPYNTTAVRAVTKEVRDLDREIGALLAPYAIPDSQDTSNNGSQSQGLKSSFNPADDPGLACALLVNQLSMRRNKRCLLAYHKTRTDKLEQFCWEGVDVTELVNASNANSNANGGTNSNNANGNGNNSGGATSSANATSSLSAEEEQYAHAYSTLLSAYKGQWSDIDLTGSLDPPRDIFIDVRVLKDAGEIQTEYGSINLTKNSQFYVRAGDVEGLVRQGYLQKLG</sequence>
<proteinExistence type="inferred from homology"/>
<evidence type="ECO:0000259" key="9">
    <source>
        <dbReference type="Pfam" id="PF05916"/>
    </source>
</evidence>
<accession>A0A2G5IBX1</accession>
<dbReference type="InterPro" id="IPR056783">
    <property type="entry name" value="PSF1_C"/>
</dbReference>
<dbReference type="Proteomes" id="UP001302367">
    <property type="component" value="Chromosome 1"/>
</dbReference>
<feature type="region of interest" description="Disordered" evidence="8">
    <location>
        <begin position="51"/>
        <end position="73"/>
    </location>
</feature>
<organism evidence="11 13">
    <name type="scientific">Cercospora beticola</name>
    <name type="common">Sugarbeet leaf spot fungus</name>
    <dbReference type="NCBI Taxonomy" id="122368"/>
    <lineage>
        <taxon>Eukaryota</taxon>
        <taxon>Fungi</taxon>
        <taxon>Dikarya</taxon>
        <taxon>Ascomycota</taxon>
        <taxon>Pezizomycotina</taxon>
        <taxon>Dothideomycetes</taxon>
        <taxon>Dothideomycetidae</taxon>
        <taxon>Mycosphaerellales</taxon>
        <taxon>Mycosphaerellaceae</taxon>
        <taxon>Cercospora</taxon>
    </lineage>
</organism>
<evidence type="ECO:0000256" key="8">
    <source>
        <dbReference type="SAM" id="MobiDB-lite"/>
    </source>
</evidence>
<dbReference type="Pfam" id="PF24997">
    <property type="entry name" value="PSF1_C"/>
    <property type="match status" value="1"/>
</dbReference>
<keyword evidence="14" id="KW-1185">Reference proteome</keyword>
<dbReference type="GO" id="GO:0000811">
    <property type="term" value="C:GINS complex"/>
    <property type="evidence" value="ECO:0007669"/>
    <property type="project" value="UniProtKB-UniRule"/>
</dbReference>
<keyword evidence="5 7" id="KW-0235">DNA replication</keyword>
<evidence type="ECO:0000256" key="2">
    <source>
        <dbReference type="ARBA" id="ARBA00004123"/>
    </source>
</evidence>
<comment type="similarity">
    <text evidence="3 7">Belongs to the GINS1/PSF1 family.</text>
</comment>
<dbReference type="Pfam" id="PF05916">
    <property type="entry name" value="Sld5"/>
    <property type="match status" value="1"/>
</dbReference>
<dbReference type="Gene3D" id="1.20.58.1030">
    <property type="match status" value="1"/>
</dbReference>
<dbReference type="InterPro" id="IPR036224">
    <property type="entry name" value="GINS_bundle-like_dom_sf"/>
</dbReference>
<feature type="compositionally biased region" description="Polar residues" evidence="8">
    <location>
        <begin position="56"/>
        <end position="73"/>
    </location>
</feature>
<dbReference type="FunFam" id="1.20.58.1030:FF:000003">
    <property type="entry name" value="DNA replication complex GINS protein PSF1"/>
    <property type="match status" value="1"/>
</dbReference>
<feature type="domain" description="DNA replication complex GINS protein PSF1 C-terminal" evidence="10">
    <location>
        <begin position="198"/>
        <end position="246"/>
    </location>
</feature>
<name>A0A2G5IBX1_CERBT</name>
<dbReference type="PANTHER" id="PTHR12914">
    <property type="entry name" value="PARTNER OF SLD5"/>
    <property type="match status" value="1"/>
</dbReference>
<dbReference type="PANTHER" id="PTHR12914:SF2">
    <property type="entry name" value="DNA REPLICATION COMPLEX GINS PROTEIN PSF1"/>
    <property type="match status" value="1"/>
</dbReference>
<dbReference type="InterPro" id="IPR021151">
    <property type="entry name" value="GINS_A"/>
</dbReference>
<feature type="region of interest" description="Disordered" evidence="8">
    <location>
        <begin position="131"/>
        <end position="160"/>
    </location>
</feature>
<gene>
    <name evidence="11" type="ORF">CB0940_00762</name>
    <name evidence="12" type="ORF">RHO25_000796</name>
</gene>
<comment type="function">
    <text evidence="1">The GINS complex plays an essential role in the initiation of DNA replication.</text>
</comment>
<evidence type="ECO:0000313" key="14">
    <source>
        <dbReference type="Proteomes" id="UP001302367"/>
    </source>
</evidence>
<dbReference type="EMBL" id="LKMD01000100">
    <property type="protein sequence ID" value="PIB02024.1"/>
    <property type="molecule type" value="Genomic_DNA"/>
</dbReference>
<reference evidence="11 13" key="1">
    <citation type="submission" date="2015-10" db="EMBL/GenBank/DDBJ databases">
        <title>The cercosporin biosynthetic gene cluster was horizontally transferred to several fungal lineages and shown to be expanded in Cercospora beticola based on microsynteny with recipient genomes.</title>
        <authorList>
            <person name="De Jonge R."/>
            <person name="Ebert M.K."/>
            <person name="Suttle J.C."/>
            <person name="Jurick Ii W.M."/>
            <person name="Secor G.A."/>
            <person name="Thomma B.P."/>
            <person name="Van De Peer Y."/>
            <person name="Bolton M.D."/>
        </authorList>
    </citation>
    <scope>NUCLEOTIDE SEQUENCE [LARGE SCALE GENOMIC DNA]</scope>
    <source>
        <strain evidence="11 13">09-40</strain>
    </source>
</reference>
<dbReference type="AlphaFoldDB" id="A0A2G5IBX1"/>